<protein>
    <submittedName>
        <fullName evidence="1">Uncharacterized protein</fullName>
    </submittedName>
</protein>
<sequence length="73" mass="8336">MVSYSCRKKSQGTHPTFFPRLALTHDMMITCFSLPWNPSTVQTSIVSSLLWKESTNEPPYWKTGFNACGHKLI</sequence>
<proteinExistence type="predicted"/>
<comment type="caution">
    <text evidence="1">The sequence shown here is derived from an EMBL/GenBank/DDBJ whole genome shotgun (WGS) entry which is preliminary data.</text>
</comment>
<dbReference type="AlphaFoldDB" id="A0A9D4EBN1"/>
<reference evidence="1" key="1">
    <citation type="journal article" date="2019" name="bioRxiv">
        <title>The Genome of the Zebra Mussel, Dreissena polymorpha: A Resource for Invasive Species Research.</title>
        <authorList>
            <person name="McCartney M.A."/>
            <person name="Auch B."/>
            <person name="Kono T."/>
            <person name="Mallez S."/>
            <person name="Zhang Y."/>
            <person name="Obille A."/>
            <person name="Becker A."/>
            <person name="Abrahante J.E."/>
            <person name="Garbe J."/>
            <person name="Badalamenti J.P."/>
            <person name="Herman A."/>
            <person name="Mangelson H."/>
            <person name="Liachko I."/>
            <person name="Sullivan S."/>
            <person name="Sone E.D."/>
            <person name="Koren S."/>
            <person name="Silverstein K.A.T."/>
            <person name="Beckman K.B."/>
            <person name="Gohl D.M."/>
        </authorList>
    </citation>
    <scope>NUCLEOTIDE SEQUENCE</scope>
    <source>
        <strain evidence="1">Duluth1</strain>
        <tissue evidence="1">Whole animal</tissue>
    </source>
</reference>
<evidence type="ECO:0000313" key="1">
    <source>
        <dbReference type="EMBL" id="KAH3776791.1"/>
    </source>
</evidence>
<dbReference type="EMBL" id="JAIWYP010000009">
    <property type="protein sequence ID" value="KAH3776791.1"/>
    <property type="molecule type" value="Genomic_DNA"/>
</dbReference>
<name>A0A9D4EBN1_DREPO</name>
<gene>
    <name evidence="1" type="ORF">DPMN_178224</name>
</gene>
<organism evidence="1 2">
    <name type="scientific">Dreissena polymorpha</name>
    <name type="common">Zebra mussel</name>
    <name type="synonym">Mytilus polymorpha</name>
    <dbReference type="NCBI Taxonomy" id="45954"/>
    <lineage>
        <taxon>Eukaryota</taxon>
        <taxon>Metazoa</taxon>
        <taxon>Spiralia</taxon>
        <taxon>Lophotrochozoa</taxon>
        <taxon>Mollusca</taxon>
        <taxon>Bivalvia</taxon>
        <taxon>Autobranchia</taxon>
        <taxon>Heteroconchia</taxon>
        <taxon>Euheterodonta</taxon>
        <taxon>Imparidentia</taxon>
        <taxon>Neoheterodontei</taxon>
        <taxon>Myida</taxon>
        <taxon>Dreissenoidea</taxon>
        <taxon>Dreissenidae</taxon>
        <taxon>Dreissena</taxon>
    </lineage>
</organism>
<evidence type="ECO:0000313" key="2">
    <source>
        <dbReference type="Proteomes" id="UP000828390"/>
    </source>
</evidence>
<keyword evidence="2" id="KW-1185">Reference proteome</keyword>
<reference evidence="1" key="2">
    <citation type="submission" date="2020-11" db="EMBL/GenBank/DDBJ databases">
        <authorList>
            <person name="McCartney M.A."/>
            <person name="Auch B."/>
            <person name="Kono T."/>
            <person name="Mallez S."/>
            <person name="Becker A."/>
            <person name="Gohl D.M."/>
            <person name="Silverstein K.A.T."/>
            <person name="Koren S."/>
            <person name="Bechman K.B."/>
            <person name="Herman A."/>
            <person name="Abrahante J.E."/>
            <person name="Garbe J."/>
        </authorList>
    </citation>
    <scope>NUCLEOTIDE SEQUENCE</scope>
    <source>
        <strain evidence="1">Duluth1</strain>
        <tissue evidence="1">Whole animal</tissue>
    </source>
</reference>
<accession>A0A9D4EBN1</accession>
<dbReference type="Proteomes" id="UP000828390">
    <property type="component" value="Unassembled WGS sequence"/>
</dbReference>